<proteinExistence type="predicted"/>
<sequence length="357" mass="41020">MIQRNYRFLLENLMAKCMSPWLVQHRVLSPDDEIQIRKGLSERASTELLLPKLVHSKPGSFATFLEALRQTNQEFIATALERNEKVQHRESEKSRPRIKMRTTLFGGQDMQPLIHAEASVVERINMNEWENVRGTIFKETGSLFNEATDGSLIFHITPYSKRAYHKLLKFCKSGSFDKLLTNLLSDEKTKLLLLQGPFIVKIELFAIGVIEESGRSDVAKFMDRLTEEIDTVVDEIDPMNFQKPFIDRELLSQAYFNQLSQSFGHHRSARAAAFVEKVLEIGENAVITFMETIEKKGPEYLLMVLKKDSKMVVDVHDNDELIAKLKLHSQESTGSEEILFYETSFRITVQKSISNTD</sequence>
<name>A0AAE0VVJ9_9BIVA</name>
<reference evidence="2" key="2">
    <citation type="journal article" date="2021" name="Genome Biol. Evol.">
        <title>Developing a high-quality reference genome for a parasitic bivalve with doubly uniparental inheritance (Bivalvia: Unionida).</title>
        <authorList>
            <person name="Smith C.H."/>
        </authorList>
    </citation>
    <scope>NUCLEOTIDE SEQUENCE</scope>
    <source>
        <strain evidence="2">CHS0354</strain>
        <tissue evidence="2">Mantle</tissue>
    </source>
</reference>
<dbReference type="InterPro" id="IPR001315">
    <property type="entry name" value="CARD"/>
</dbReference>
<evidence type="ECO:0000259" key="1">
    <source>
        <dbReference type="PROSITE" id="PS50209"/>
    </source>
</evidence>
<dbReference type="CDD" id="cd01671">
    <property type="entry name" value="CARD"/>
    <property type="match status" value="1"/>
</dbReference>
<dbReference type="Proteomes" id="UP001195483">
    <property type="component" value="Unassembled WGS sequence"/>
</dbReference>
<comment type="caution">
    <text evidence="2">The sequence shown here is derived from an EMBL/GenBank/DDBJ whole genome shotgun (WGS) entry which is preliminary data.</text>
</comment>
<dbReference type="Gene3D" id="1.10.533.10">
    <property type="entry name" value="Death Domain, Fas"/>
    <property type="match status" value="1"/>
</dbReference>
<dbReference type="SUPFAM" id="SSF47986">
    <property type="entry name" value="DEATH domain"/>
    <property type="match status" value="1"/>
</dbReference>
<protein>
    <recommendedName>
        <fullName evidence="1">CARD domain-containing protein</fullName>
    </recommendedName>
</protein>
<accession>A0AAE0VVJ9</accession>
<dbReference type="InterPro" id="IPR011029">
    <property type="entry name" value="DEATH-like_dom_sf"/>
</dbReference>
<reference evidence="2" key="3">
    <citation type="submission" date="2023-05" db="EMBL/GenBank/DDBJ databases">
        <authorList>
            <person name="Smith C.H."/>
        </authorList>
    </citation>
    <scope>NUCLEOTIDE SEQUENCE</scope>
    <source>
        <strain evidence="2">CHS0354</strain>
        <tissue evidence="2">Mantle</tissue>
    </source>
</reference>
<dbReference type="EMBL" id="JAEAOA010002340">
    <property type="protein sequence ID" value="KAK3591676.1"/>
    <property type="molecule type" value="Genomic_DNA"/>
</dbReference>
<gene>
    <name evidence="2" type="ORF">CHS0354_040596</name>
</gene>
<dbReference type="AlphaFoldDB" id="A0AAE0VVJ9"/>
<reference evidence="2" key="1">
    <citation type="journal article" date="2021" name="Genome Biol. Evol.">
        <title>A High-Quality Reference Genome for a Parasitic Bivalve with Doubly Uniparental Inheritance (Bivalvia: Unionida).</title>
        <authorList>
            <person name="Smith C.H."/>
        </authorList>
    </citation>
    <scope>NUCLEOTIDE SEQUENCE</scope>
    <source>
        <strain evidence="2">CHS0354</strain>
    </source>
</reference>
<feature type="domain" description="CARD" evidence="1">
    <location>
        <begin position="1"/>
        <end position="83"/>
    </location>
</feature>
<evidence type="ECO:0000313" key="2">
    <source>
        <dbReference type="EMBL" id="KAK3591676.1"/>
    </source>
</evidence>
<evidence type="ECO:0000313" key="3">
    <source>
        <dbReference type="Proteomes" id="UP001195483"/>
    </source>
</evidence>
<organism evidence="2 3">
    <name type="scientific">Potamilus streckersoni</name>
    <dbReference type="NCBI Taxonomy" id="2493646"/>
    <lineage>
        <taxon>Eukaryota</taxon>
        <taxon>Metazoa</taxon>
        <taxon>Spiralia</taxon>
        <taxon>Lophotrochozoa</taxon>
        <taxon>Mollusca</taxon>
        <taxon>Bivalvia</taxon>
        <taxon>Autobranchia</taxon>
        <taxon>Heteroconchia</taxon>
        <taxon>Palaeoheterodonta</taxon>
        <taxon>Unionida</taxon>
        <taxon>Unionoidea</taxon>
        <taxon>Unionidae</taxon>
        <taxon>Ambleminae</taxon>
        <taxon>Lampsilini</taxon>
        <taxon>Potamilus</taxon>
    </lineage>
</organism>
<dbReference type="GO" id="GO:0042981">
    <property type="term" value="P:regulation of apoptotic process"/>
    <property type="evidence" value="ECO:0007669"/>
    <property type="project" value="InterPro"/>
</dbReference>
<keyword evidence="3" id="KW-1185">Reference proteome</keyword>
<dbReference type="PROSITE" id="PS50209">
    <property type="entry name" value="CARD"/>
    <property type="match status" value="1"/>
</dbReference>